<keyword evidence="1" id="KW-0812">Transmembrane</keyword>
<evidence type="ECO:0008006" key="4">
    <source>
        <dbReference type="Google" id="ProtNLM"/>
    </source>
</evidence>
<dbReference type="SUPFAM" id="SSF82866">
    <property type="entry name" value="Multidrug efflux transporter AcrB transmembrane domain"/>
    <property type="match status" value="2"/>
</dbReference>
<dbReference type="GO" id="GO:0005886">
    <property type="term" value="C:plasma membrane"/>
    <property type="evidence" value="ECO:0007669"/>
    <property type="project" value="TreeGrafter"/>
</dbReference>
<name>A0A446CMW8_9BURK</name>
<keyword evidence="1" id="KW-1133">Transmembrane helix</keyword>
<evidence type="ECO:0000313" key="3">
    <source>
        <dbReference type="Proteomes" id="UP000289184"/>
    </source>
</evidence>
<dbReference type="OrthoDB" id="9780358at2"/>
<dbReference type="PANTHER" id="PTHR33406:SF13">
    <property type="entry name" value="MEMBRANE PROTEIN YDFJ"/>
    <property type="match status" value="1"/>
</dbReference>
<dbReference type="Proteomes" id="UP000289184">
    <property type="component" value="Unassembled WGS sequence"/>
</dbReference>
<organism evidence="2 3">
    <name type="scientific">Achromobacter agilis</name>
    <dbReference type="NCBI Taxonomy" id="1353888"/>
    <lineage>
        <taxon>Bacteria</taxon>
        <taxon>Pseudomonadati</taxon>
        <taxon>Pseudomonadota</taxon>
        <taxon>Betaproteobacteria</taxon>
        <taxon>Burkholderiales</taxon>
        <taxon>Alcaligenaceae</taxon>
        <taxon>Achromobacter</taxon>
    </lineage>
</organism>
<keyword evidence="3" id="KW-1185">Reference proteome</keyword>
<feature type="transmembrane region" description="Helical" evidence="1">
    <location>
        <begin position="254"/>
        <end position="272"/>
    </location>
</feature>
<feature type="transmembrane region" description="Helical" evidence="1">
    <location>
        <begin position="279"/>
        <end position="299"/>
    </location>
</feature>
<gene>
    <name evidence="2" type="ORF">AGI3411_04097</name>
</gene>
<dbReference type="InterPro" id="IPR050545">
    <property type="entry name" value="Mycobact_MmpL"/>
</dbReference>
<evidence type="ECO:0000313" key="2">
    <source>
        <dbReference type="EMBL" id="SSW69254.1"/>
    </source>
</evidence>
<keyword evidence="1" id="KW-0472">Membrane</keyword>
<dbReference type="Gene3D" id="1.20.1640.10">
    <property type="entry name" value="Multidrug efflux transporter AcrB transmembrane domain"/>
    <property type="match status" value="2"/>
</dbReference>
<evidence type="ECO:0000256" key="1">
    <source>
        <dbReference type="SAM" id="Phobius"/>
    </source>
</evidence>
<feature type="transmembrane region" description="Helical" evidence="1">
    <location>
        <begin position="305"/>
        <end position="322"/>
    </location>
</feature>
<proteinExistence type="predicted"/>
<feature type="transmembrane region" description="Helical" evidence="1">
    <location>
        <begin position="425"/>
        <end position="447"/>
    </location>
</feature>
<protein>
    <recommendedName>
        <fullName evidence="4">Membrane transport protein MMPL domain-containing protein</fullName>
    </recommendedName>
</protein>
<feature type="transmembrane region" description="Helical" evidence="1">
    <location>
        <begin position="692"/>
        <end position="711"/>
    </location>
</feature>
<feature type="transmembrane region" description="Helical" evidence="1">
    <location>
        <begin position="723"/>
        <end position="742"/>
    </location>
</feature>
<dbReference type="PANTHER" id="PTHR33406">
    <property type="entry name" value="MEMBRANE PROTEIN MJ1562-RELATED"/>
    <property type="match status" value="1"/>
</dbReference>
<dbReference type="RefSeq" id="WP_129529197.1">
    <property type="nucleotide sequence ID" value="NZ_UFQB01000019.1"/>
</dbReference>
<reference evidence="2 3" key="1">
    <citation type="submission" date="2018-07" db="EMBL/GenBank/DDBJ databases">
        <authorList>
            <person name="Peeters C."/>
        </authorList>
    </citation>
    <scope>NUCLEOTIDE SEQUENCE [LARGE SCALE GENOMIC DNA]</scope>
    <source>
        <strain evidence="2 3">LMG 3411</strain>
    </source>
</reference>
<sequence length="783" mass="83196">MRSPIERWLPRLFKLGFLLILCLGAWQCRNGWPVSANLMDLVPQAGADATRQLAETRIQEPLSRQIIALVAARSGADSAEPARRLAQRWTDSELFSTVQMELAVDLTALRAQLVAGRLAMLPAADRRQLETAPATYAQRRARELSDPFSSSGLVPADQDWLGLTRRAEQALHPGGAVQYDLRTGTLQAEQAGKRWVLVRAETQDNAFDSGAPQRVAAQLEQDRLVLGADGAELLVAGGPLYAAAGRAQAMAESGWIGAGATIGIILVLLLALRRARALLAFAPVAVGLLTGTVTCVAVFGSIHLLTLVIGASLIGVAVDFPLHWLGKSYGMADWRAWPALRRVLPGLTISLAASLVGYIALAFTPFPALTQTAVFSAAGLLGAYACTVCQLPAWMDGWSPRPWPPLMRFAQAALRAREHLAASRGALWLGALAVAAVAIGGVSRLSIQDDLRQWLSLPAPLVQQARQIGEITGFVPTSQFFLVRAPDTDELLRRQARVSQALDRLIERGDLAAYSALSQLVSPAADQKALGLSLASSAARPGIWKPLTDLGIPYEALRQELLSMAALPALTIDEALQGQQAERWRSLWLGVHDGQAAGMVTLLGLRNASALDAIAEAAPGVTLVDRSGELNRMFAATRIEAAELKLLSYVVAAVLLLLTLGRAATWRILAVPLAATACSLAALGYLGQPLTLFSLFGLLLVSAIGVDYAIFMYERVAGAPASLVGILLSAATTLLSFGLLGLSRTPALANFGLAVALGVAFSLLWAPWIRAPGETGQPSSFNN</sequence>
<feature type="transmembrane region" description="Helical" evidence="1">
    <location>
        <begin position="668"/>
        <end position="686"/>
    </location>
</feature>
<dbReference type="EMBL" id="UFQB01000019">
    <property type="protein sequence ID" value="SSW69254.1"/>
    <property type="molecule type" value="Genomic_DNA"/>
</dbReference>
<feature type="transmembrane region" description="Helical" evidence="1">
    <location>
        <begin position="748"/>
        <end position="769"/>
    </location>
</feature>
<feature type="transmembrane region" description="Helical" evidence="1">
    <location>
        <begin position="644"/>
        <end position="661"/>
    </location>
</feature>
<feature type="transmembrane region" description="Helical" evidence="1">
    <location>
        <begin position="343"/>
        <end position="361"/>
    </location>
</feature>
<dbReference type="AlphaFoldDB" id="A0A446CMW8"/>
<accession>A0A446CMW8</accession>